<feature type="compositionally biased region" description="Acidic residues" evidence="1">
    <location>
        <begin position="45"/>
        <end position="55"/>
    </location>
</feature>
<protein>
    <submittedName>
        <fullName evidence="2">Uncharacterized protein</fullName>
    </submittedName>
</protein>
<dbReference type="EMBL" id="BTGU01000113">
    <property type="protein sequence ID" value="GMN61524.1"/>
    <property type="molecule type" value="Genomic_DNA"/>
</dbReference>
<evidence type="ECO:0000313" key="3">
    <source>
        <dbReference type="Proteomes" id="UP001187192"/>
    </source>
</evidence>
<feature type="region of interest" description="Disordered" evidence="1">
    <location>
        <begin position="17"/>
        <end position="63"/>
    </location>
</feature>
<dbReference type="Proteomes" id="UP001187192">
    <property type="component" value="Unassembled WGS sequence"/>
</dbReference>
<sequence length="178" mass="20176">MARARARAWGRVGGRIVGERDDRHANADDGSGAAVEAQNHVQADEPGDIGEEEEDGRERADGLDWESNNWEFHEIETWKRTATRSMELLVHPRRRLRHRALPTVEQQLVGVVDEQEDEVGDAGERRKTTKQMQITRRASPAKLRRRRCSGDDLSSLVLLPRWGKESQLNCFVVSGPFA</sequence>
<proteinExistence type="predicted"/>
<name>A0AA88DTW0_FICCA</name>
<comment type="caution">
    <text evidence="2">The sequence shown here is derived from an EMBL/GenBank/DDBJ whole genome shotgun (WGS) entry which is preliminary data.</text>
</comment>
<gene>
    <name evidence="2" type="ORF">TIFTF001_030610</name>
</gene>
<evidence type="ECO:0000313" key="2">
    <source>
        <dbReference type="EMBL" id="GMN61524.1"/>
    </source>
</evidence>
<dbReference type="AlphaFoldDB" id="A0AA88DTW0"/>
<reference evidence="2" key="1">
    <citation type="submission" date="2023-07" db="EMBL/GenBank/DDBJ databases">
        <title>draft genome sequence of fig (Ficus carica).</title>
        <authorList>
            <person name="Takahashi T."/>
            <person name="Nishimura K."/>
        </authorList>
    </citation>
    <scope>NUCLEOTIDE SEQUENCE</scope>
</reference>
<organism evidence="2 3">
    <name type="scientific">Ficus carica</name>
    <name type="common">Common fig</name>
    <dbReference type="NCBI Taxonomy" id="3494"/>
    <lineage>
        <taxon>Eukaryota</taxon>
        <taxon>Viridiplantae</taxon>
        <taxon>Streptophyta</taxon>
        <taxon>Embryophyta</taxon>
        <taxon>Tracheophyta</taxon>
        <taxon>Spermatophyta</taxon>
        <taxon>Magnoliopsida</taxon>
        <taxon>eudicotyledons</taxon>
        <taxon>Gunneridae</taxon>
        <taxon>Pentapetalae</taxon>
        <taxon>rosids</taxon>
        <taxon>fabids</taxon>
        <taxon>Rosales</taxon>
        <taxon>Moraceae</taxon>
        <taxon>Ficeae</taxon>
        <taxon>Ficus</taxon>
    </lineage>
</organism>
<accession>A0AA88DTW0</accession>
<feature type="compositionally biased region" description="Basic and acidic residues" evidence="1">
    <location>
        <begin position="17"/>
        <end position="27"/>
    </location>
</feature>
<evidence type="ECO:0000256" key="1">
    <source>
        <dbReference type="SAM" id="MobiDB-lite"/>
    </source>
</evidence>
<keyword evidence="3" id="KW-1185">Reference proteome</keyword>
<dbReference type="Gramene" id="FCD_00020665-RA">
    <property type="protein sequence ID" value="FCD_00020665-RA:cds"/>
    <property type="gene ID" value="FCD_00020665"/>
</dbReference>